<dbReference type="AlphaFoldDB" id="A0A0B4EQ85"/>
<feature type="region of interest" description="Disordered" evidence="1">
    <location>
        <begin position="57"/>
        <end position="112"/>
    </location>
</feature>
<keyword evidence="2" id="KW-0812">Transmembrane</keyword>
<feature type="region of interest" description="Disordered" evidence="1">
    <location>
        <begin position="1"/>
        <end position="24"/>
    </location>
</feature>
<feature type="transmembrane region" description="Helical" evidence="2">
    <location>
        <begin position="32"/>
        <end position="55"/>
    </location>
</feature>
<gene>
    <name evidence="3" type="ORF">RM50_03570</name>
</gene>
<dbReference type="Proteomes" id="UP000031196">
    <property type="component" value="Unassembled WGS sequence"/>
</dbReference>
<feature type="compositionally biased region" description="Polar residues" evidence="1">
    <location>
        <begin position="1"/>
        <end position="20"/>
    </location>
</feature>
<evidence type="ECO:0000313" key="3">
    <source>
        <dbReference type="EMBL" id="KIC68873.1"/>
    </source>
</evidence>
<name>A0A0B4EQ85_PSEPS</name>
<feature type="compositionally biased region" description="Low complexity" evidence="1">
    <location>
        <begin position="76"/>
        <end position="111"/>
    </location>
</feature>
<evidence type="ECO:0000313" key="4">
    <source>
        <dbReference type="Proteomes" id="UP000031196"/>
    </source>
</evidence>
<dbReference type="EMBL" id="JWTB01000007">
    <property type="protein sequence ID" value="KIC68873.1"/>
    <property type="molecule type" value="Genomic_DNA"/>
</dbReference>
<keyword evidence="2" id="KW-0472">Membrane</keyword>
<reference evidence="3 4" key="1">
    <citation type="submission" date="2014-12" db="EMBL/GenBank/DDBJ databases">
        <title>Genome sequencing of Arthrobacter phenanthrenivorans SWC37.</title>
        <authorList>
            <person name="Tan P.W."/>
            <person name="Chan K.-G."/>
        </authorList>
    </citation>
    <scope>NUCLEOTIDE SEQUENCE [LARGE SCALE GENOMIC DNA]</scope>
    <source>
        <strain evidence="3 4">SWC37</strain>
    </source>
</reference>
<evidence type="ECO:0000256" key="2">
    <source>
        <dbReference type="SAM" id="Phobius"/>
    </source>
</evidence>
<keyword evidence="2" id="KW-1133">Transmembrane helix</keyword>
<evidence type="ECO:0000256" key="1">
    <source>
        <dbReference type="SAM" id="MobiDB-lite"/>
    </source>
</evidence>
<dbReference type="RefSeq" id="WP_043450026.1">
    <property type="nucleotide sequence ID" value="NZ_JWTB01000007.1"/>
</dbReference>
<protein>
    <submittedName>
        <fullName evidence="3">Membrane protein</fullName>
    </submittedName>
</protein>
<dbReference type="OrthoDB" id="5189092at2"/>
<organism evidence="3 4">
    <name type="scientific">Pseudarthrobacter phenanthrenivorans</name>
    <name type="common">Arthrobacter phenanthrenivorans</name>
    <dbReference type="NCBI Taxonomy" id="361575"/>
    <lineage>
        <taxon>Bacteria</taxon>
        <taxon>Bacillati</taxon>
        <taxon>Actinomycetota</taxon>
        <taxon>Actinomycetes</taxon>
        <taxon>Micrococcales</taxon>
        <taxon>Micrococcaceae</taxon>
        <taxon>Pseudarthrobacter</taxon>
    </lineage>
</organism>
<accession>A0A0B4EQ85</accession>
<sequence>MGRQGNSPARGTASGSSSVRKPSPAVYRRRRLVAGGALLLVIALVVSGFALAGAFKGGSQQASSTDPSSPNPSSPAPATSQASPSADATPSASAPATPSATPSPTASATPTCNQNLVTVTASTDKPAYGPGENPLLTLKVTNGGTVPCEVNIGTSQMEFLVTSGSDRIFSSKDCQASSEDLVKVIAPGASETANFPWSRNRSADGCKAVAAAPGGGGAYYIFTAKLGSRASPKAVFQLN</sequence>
<comment type="caution">
    <text evidence="3">The sequence shown here is derived from an EMBL/GenBank/DDBJ whole genome shotgun (WGS) entry which is preliminary data.</text>
</comment>
<proteinExistence type="predicted"/>